<proteinExistence type="predicted"/>
<comment type="subcellular location">
    <subcellularLocation>
        <location evidence="1">Cytoplasm</location>
    </subcellularLocation>
</comment>
<gene>
    <name evidence="9" type="primary">manX_1</name>
    <name evidence="9" type="ORF">IWT30_01821</name>
</gene>
<comment type="caution">
    <text evidence="9">The sequence shown here is derived from an EMBL/GenBank/DDBJ whole genome shotgun (WGS) entry which is preliminary data.</text>
</comment>
<keyword evidence="2" id="KW-0813">Transport</keyword>
<evidence type="ECO:0000259" key="8">
    <source>
        <dbReference type="PROSITE" id="PS51101"/>
    </source>
</evidence>
<keyword evidence="10" id="KW-1185">Reference proteome</keyword>
<dbReference type="Gene3D" id="3.40.35.10">
    <property type="entry name" value="Phosphotransferase system, sorbose subfamily IIB component"/>
    <property type="match status" value="1"/>
</dbReference>
<evidence type="ECO:0000256" key="1">
    <source>
        <dbReference type="ARBA" id="ARBA00004496"/>
    </source>
</evidence>
<dbReference type="SUPFAM" id="SSF52728">
    <property type="entry name" value="PTS IIb component"/>
    <property type="match status" value="1"/>
</dbReference>
<evidence type="ECO:0000313" key="10">
    <source>
        <dbReference type="Proteomes" id="UP000198374"/>
    </source>
</evidence>
<evidence type="ECO:0000256" key="5">
    <source>
        <dbReference type="ARBA" id="ARBA00022679"/>
    </source>
</evidence>
<dbReference type="PROSITE" id="PS51101">
    <property type="entry name" value="PTS_EIIB_TYPE_4"/>
    <property type="match status" value="1"/>
</dbReference>
<name>A0A1Z5IDL2_9LACO</name>
<dbReference type="Proteomes" id="UP000198374">
    <property type="component" value="Unassembled WGS sequence"/>
</dbReference>
<evidence type="ECO:0000256" key="3">
    <source>
        <dbReference type="ARBA" id="ARBA00022490"/>
    </source>
</evidence>
<dbReference type="Pfam" id="PF03830">
    <property type="entry name" value="PTSIIB_sorb"/>
    <property type="match status" value="1"/>
</dbReference>
<evidence type="ECO:0000313" key="9">
    <source>
        <dbReference type="EMBL" id="GAW99849.1"/>
    </source>
</evidence>
<evidence type="ECO:0000256" key="4">
    <source>
        <dbReference type="ARBA" id="ARBA00022597"/>
    </source>
</evidence>
<dbReference type="InterPro" id="IPR036667">
    <property type="entry name" value="PTS_IIB_sorbose-sp_sf"/>
</dbReference>
<keyword evidence="7" id="KW-0418">Kinase</keyword>
<dbReference type="GO" id="GO:0016301">
    <property type="term" value="F:kinase activity"/>
    <property type="evidence" value="ECO:0007669"/>
    <property type="project" value="UniProtKB-KW"/>
</dbReference>
<keyword evidence="4" id="KW-0762">Sugar transport</keyword>
<feature type="domain" description="PTS EIIB type-4" evidence="8">
    <location>
        <begin position="1"/>
        <end position="167"/>
    </location>
</feature>
<dbReference type="GO" id="GO:0005737">
    <property type="term" value="C:cytoplasm"/>
    <property type="evidence" value="ECO:0007669"/>
    <property type="project" value="UniProtKB-SubCell"/>
</dbReference>
<protein>
    <submittedName>
        <fullName evidence="9">Mannose/fructose/sorbose-specific PTS system IIB component</fullName>
    </submittedName>
</protein>
<reference evidence="9 10" key="1">
    <citation type="submission" date="2015-11" db="EMBL/GenBank/DDBJ databases">
        <title>Draft genome sequences of new species of the genus Lactobacillus isolated from orchardgrass silage.</title>
        <authorList>
            <person name="Tohno M."/>
            <person name="Tanizawa Y."/>
            <person name="Arita M."/>
        </authorList>
    </citation>
    <scope>NUCLEOTIDE SEQUENCE [LARGE SCALE GENOMIC DNA]</scope>
    <source>
        <strain evidence="9 10">IWT30</strain>
    </source>
</reference>
<evidence type="ECO:0000256" key="7">
    <source>
        <dbReference type="ARBA" id="ARBA00022777"/>
    </source>
</evidence>
<dbReference type="GO" id="GO:0008982">
    <property type="term" value="F:protein-N(PI)-phosphohistidine-sugar phosphotransferase activity"/>
    <property type="evidence" value="ECO:0007669"/>
    <property type="project" value="InterPro"/>
</dbReference>
<dbReference type="OrthoDB" id="9788818at2"/>
<keyword evidence="3" id="KW-0963">Cytoplasm</keyword>
<evidence type="ECO:0000256" key="2">
    <source>
        <dbReference type="ARBA" id="ARBA00022448"/>
    </source>
</evidence>
<keyword evidence="6" id="KW-0598">Phosphotransferase system</keyword>
<sequence>MTMHIQFARIGSRVLPRQVVTGWVKTTMPNQILVVSNRLVKDPLRQTLILQSAPSGVEANVLTVKKMISIYHDPHFETYRPLLLTETAKDMAKLVKGGIDLTEIGVNIGLLAYQDGMKMLTDGVAVDESEAEALRYLIHGAGLKVAIQELPTDRKKDIEPFLNKLTF</sequence>
<dbReference type="GO" id="GO:0009401">
    <property type="term" value="P:phosphoenolpyruvate-dependent sugar phosphotransferase system"/>
    <property type="evidence" value="ECO:0007669"/>
    <property type="project" value="UniProtKB-KW"/>
</dbReference>
<evidence type="ECO:0000256" key="6">
    <source>
        <dbReference type="ARBA" id="ARBA00022683"/>
    </source>
</evidence>
<dbReference type="AlphaFoldDB" id="A0A1Z5IDL2"/>
<organism evidence="9 10">
    <name type="scientific">Secundilactobacillus mixtipabuli</name>
    <dbReference type="NCBI Taxonomy" id="1435342"/>
    <lineage>
        <taxon>Bacteria</taxon>
        <taxon>Bacillati</taxon>
        <taxon>Bacillota</taxon>
        <taxon>Bacilli</taxon>
        <taxon>Lactobacillales</taxon>
        <taxon>Lactobacillaceae</taxon>
        <taxon>Secundilactobacillus</taxon>
    </lineage>
</organism>
<dbReference type="InterPro" id="IPR004720">
    <property type="entry name" value="PTS_IIB_sorbose-sp"/>
</dbReference>
<keyword evidence="5" id="KW-0808">Transferase</keyword>
<dbReference type="EMBL" id="BCMF01000008">
    <property type="protein sequence ID" value="GAW99849.1"/>
    <property type="molecule type" value="Genomic_DNA"/>
</dbReference>
<accession>A0A1Z5IDL2</accession>
<dbReference type="RefSeq" id="WP_089109636.1">
    <property type="nucleotide sequence ID" value="NZ_BCMF01000008.1"/>
</dbReference>